<dbReference type="Gene3D" id="3.50.50.60">
    <property type="entry name" value="FAD/NAD(P)-binding domain"/>
    <property type="match status" value="1"/>
</dbReference>
<evidence type="ECO:0008006" key="3">
    <source>
        <dbReference type="Google" id="ProtNLM"/>
    </source>
</evidence>
<sequence>MQKLIAALDPQTTNRIEIHDIEPFSRRCAAASRCSAMPDTAPPRILAGGCAAMEDAVVLGAVFRQTRDIAAALREYEAQRCDRVRDRC</sequence>
<accession>A0A919HMP7</accession>
<evidence type="ECO:0000313" key="2">
    <source>
        <dbReference type="Proteomes" id="UP000655094"/>
    </source>
</evidence>
<name>A0A919HMP7_KLEPN</name>
<proteinExistence type="predicted"/>
<reference evidence="1" key="1">
    <citation type="submission" date="2020-10" db="EMBL/GenBank/DDBJ databases">
        <title>Genome Sequence of ESBL Producing Zambian Clinical Strains.</title>
        <authorList>
            <person name="Shawa M."/>
            <person name="Furuta Y."/>
            <person name="Simbotwe M."/>
            <person name="Mulenga E."/>
            <person name="Mubanga M."/>
            <person name="Mulenga G."/>
            <person name="Kaile C."/>
            <person name="Zorigt T."/>
            <person name="Hang'ombe B."/>
            <person name="Higashi H."/>
        </authorList>
    </citation>
    <scope>NUCLEOTIDE SEQUENCE</scope>
    <source>
        <strain evidence="1">Zam_UTH_09</strain>
    </source>
</reference>
<dbReference type="AlphaFoldDB" id="A0A919HMP7"/>
<gene>
    <name evidence="1" type="ORF">KPZU09_14170</name>
</gene>
<comment type="caution">
    <text evidence="1">The sequence shown here is derived from an EMBL/GenBank/DDBJ whole genome shotgun (WGS) entry which is preliminary data.</text>
</comment>
<dbReference type="EMBL" id="BNFF01000001">
    <property type="protein sequence ID" value="GHK51681.1"/>
    <property type="molecule type" value="Genomic_DNA"/>
</dbReference>
<organism evidence="1 2">
    <name type="scientific">Klebsiella pneumoniae</name>
    <dbReference type="NCBI Taxonomy" id="573"/>
    <lineage>
        <taxon>Bacteria</taxon>
        <taxon>Pseudomonadati</taxon>
        <taxon>Pseudomonadota</taxon>
        <taxon>Gammaproteobacteria</taxon>
        <taxon>Enterobacterales</taxon>
        <taxon>Enterobacteriaceae</taxon>
        <taxon>Klebsiella/Raoultella group</taxon>
        <taxon>Klebsiella</taxon>
        <taxon>Klebsiella pneumoniae complex</taxon>
    </lineage>
</organism>
<evidence type="ECO:0000313" key="1">
    <source>
        <dbReference type="EMBL" id="GHK51681.1"/>
    </source>
</evidence>
<protein>
    <recommendedName>
        <fullName evidence="3">3-hydroxybenzoate 6-monooxygenase</fullName>
    </recommendedName>
</protein>
<dbReference type="InterPro" id="IPR036188">
    <property type="entry name" value="FAD/NAD-bd_sf"/>
</dbReference>
<dbReference type="Proteomes" id="UP000655094">
    <property type="component" value="Unassembled WGS sequence"/>
</dbReference>